<dbReference type="Proteomes" id="UP000697710">
    <property type="component" value="Unassembled WGS sequence"/>
</dbReference>
<sequence length="125" mass="12821">MDKHAKLAAIIQIAFGIPGILIGALVYFIVSGGGLISGDPTAIAITGMVGWTVGGLLVLTHLPGVIAGAFALRGHAWARYVLLAVAVLELLDIPFGTLAGAYTLWALMRDPRETPASGAPQPHGA</sequence>
<evidence type="ECO:0000313" key="2">
    <source>
        <dbReference type="EMBL" id="MCA9727972.1"/>
    </source>
</evidence>
<evidence type="ECO:0000256" key="1">
    <source>
        <dbReference type="SAM" id="Phobius"/>
    </source>
</evidence>
<feature type="transmembrane region" description="Helical" evidence="1">
    <location>
        <begin position="42"/>
        <end position="68"/>
    </location>
</feature>
<keyword evidence="1" id="KW-1133">Transmembrane helix</keyword>
<dbReference type="EMBL" id="JAGQHR010000272">
    <property type="protein sequence ID" value="MCA9727972.1"/>
    <property type="molecule type" value="Genomic_DNA"/>
</dbReference>
<keyword evidence="1" id="KW-0812">Transmembrane</keyword>
<proteinExistence type="predicted"/>
<protein>
    <submittedName>
        <fullName evidence="2">Uncharacterized protein</fullName>
    </submittedName>
</protein>
<keyword evidence="1" id="KW-0472">Membrane</keyword>
<name>A0A956M0M2_UNCEI</name>
<feature type="transmembrane region" description="Helical" evidence="1">
    <location>
        <begin position="7"/>
        <end position="30"/>
    </location>
</feature>
<feature type="transmembrane region" description="Helical" evidence="1">
    <location>
        <begin position="80"/>
        <end position="105"/>
    </location>
</feature>
<comment type="caution">
    <text evidence="2">The sequence shown here is derived from an EMBL/GenBank/DDBJ whole genome shotgun (WGS) entry which is preliminary data.</text>
</comment>
<dbReference type="AlphaFoldDB" id="A0A956M0M2"/>
<accession>A0A956M0M2</accession>
<reference evidence="2" key="2">
    <citation type="journal article" date="2021" name="Microbiome">
        <title>Successional dynamics and alternative stable states in a saline activated sludge microbial community over 9 years.</title>
        <authorList>
            <person name="Wang Y."/>
            <person name="Ye J."/>
            <person name="Ju F."/>
            <person name="Liu L."/>
            <person name="Boyd J.A."/>
            <person name="Deng Y."/>
            <person name="Parks D.H."/>
            <person name="Jiang X."/>
            <person name="Yin X."/>
            <person name="Woodcroft B.J."/>
            <person name="Tyson G.W."/>
            <person name="Hugenholtz P."/>
            <person name="Polz M.F."/>
            <person name="Zhang T."/>
        </authorList>
    </citation>
    <scope>NUCLEOTIDE SEQUENCE</scope>
    <source>
        <strain evidence="2">HKST-UBA01</strain>
    </source>
</reference>
<reference evidence="2" key="1">
    <citation type="submission" date="2020-04" db="EMBL/GenBank/DDBJ databases">
        <authorList>
            <person name="Zhang T."/>
        </authorList>
    </citation>
    <scope>NUCLEOTIDE SEQUENCE</scope>
    <source>
        <strain evidence="2">HKST-UBA01</strain>
    </source>
</reference>
<organism evidence="2 3">
    <name type="scientific">Eiseniibacteriota bacterium</name>
    <dbReference type="NCBI Taxonomy" id="2212470"/>
    <lineage>
        <taxon>Bacteria</taxon>
        <taxon>Candidatus Eiseniibacteriota</taxon>
    </lineage>
</organism>
<evidence type="ECO:0000313" key="3">
    <source>
        <dbReference type="Proteomes" id="UP000697710"/>
    </source>
</evidence>
<gene>
    <name evidence="2" type="ORF">KC729_09840</name>
</gene>